<feature type="region of interest" description="Disordered" evidence="1">
    <location>
        <begin position="111"/>
        <end position="133"/>
    </location>
</feature>
<proteinExistence type="predicted"/>
<dbReference type="PROSITE" id="PS51029">
    <property type="entry name" value="MADF"/>
    <property type="match status" value="1"/>
</dbReference>
<dbReference type="AlphaFoldDB" id="A0A0M3QZ88"/>
<evidence type="ECO:0000256" key="1">
    <source>
        <dbReference type="SAM" id="MobiDB-lite"/>
    </source>
</evidence>
<dbReference type="Proteomes" id="UP000494163">
    <property type="component" value="Chromosome X"/>
</dbReference>
<protein>
    <submittedName>
        <fullName evidence="3">CG4004</fullName>
    </submittedName>
</protein>
<dbReference type="OrthoDB" id="6152242at2759"/>
<dbReference type="Pfam" id="PF10545">
    <property type="entry name" value="MADF_DNA_bdg"/>
    <property type="match status" value="1"/>
</dbReference>
<dbReference type="OMA" id="GYQPRLW"/>
<evidence type="ECO:0000259" key="2">
    <source>
        <dbReference type="PROSITE" id="PS51029"/>
    </source>
</evidence>
<sequence>MTSTTLYEEKEIMIEFISCYRHFTALWDTNALDYLSKKKKQPGYQELLKILRRVNSGAGVQDVKRKINSLRCCYRREIKKIQNSYEGYEPRLWWFHMMDFLKPVLNLQNMQTSSPQASPPRQIKNDPLSVDDSLDEASMRDEDHFPDSYANEDDMLVIEGEQVPEAEHLGEAELVGEAEDDVELEPEELSAKTNMLPKQANVPNNAYAAASHRSSNYKLSSAHHHRRRRRRNSTDEDAYVAADSSLETLPPKRRRRYMELELLRRQQEELDHECDLVGKRMAAHFRNMSTNQRLFAERIIGEVLLYGRMEKLSINARFLPNGYAERDISANIIIEDD</sequence>
<accession>A0A0M3QZ88</accession>
<dbReference type="EMBL" id="CP012528">
    <property type="protein sequence ID" value="ALC48993.1"/>
    <property type="molecule type" value="Genomic_DNA"/>
</dbReference>
<organism evidence="3 4">
    <name type="scientific">Drosophila busckii</name>
    <name type="common">Fruit fly</name>
    <dbReference type="NCBI Taxonomy" id="30019"/>
    <lineage>
        <taxon>Eukaryota</taxon>
        <taxon>Metazoa</taxon>
        <taxon>Ecdysozoa</taxon>
        <taxon>Arthropoda</taxon>
        <taxon>Hexapoda</taxon>
        <taxon>Insecta</taxon>
        <taxon>Pterygota</taxon>
        <taxon>Neoptera</taxon>
        <taxon>Endopterygota</taxon>
        <taxon>Diptera</taxon>
        <taxon>Brachycera</taxon>
        <taxon>Muscomorpha</taxon>
        <taxon>Ephydroidea</taxon>
        <taxon>Drosophilidae</taxon>
        <taxon>Drosophila</taxon>
    </lineage>
</organism>
<feature type="domain" description="MADF" evidence="2">
    <location>
        <begin position="15"/>
        <end position="106"/>
    </location>
</feature>
<dbReference type="SMART" id="SM00595">
    <property type="entry name" value="MADF"/>
    <property type="match status" value="1"/>
</dbReference>
<keyword evidence="4" id="KW-1185">Reference proteome</keyword>
<feature type="compositionally biased region" description="Basic residues" evidence="1">
    <location>
        <begin position="221"/>
        <end position="231"/>
    </location>
</feature>
<feature type="region of interest" description="Disordered" evidence="1">
    <location>
        <begin position="208"/>
        <end position="239"/>
    </location>
</feature>
<name>A0A0M3QZ88_DROBS</name>
<gene>
    <name evidence="3" type="ORF">Dbus_chrXg849</name>
</gene>
<dbReference type="InterPro" id="IPR006578">
    <property type="entry name" value="MADF-dom"/>
</dbReference>
<evidence type="ECO:0000313" key="3">
    <source>
        <dbReference type="EMBL" id="ALC48993.1"/>
    </source>
</evidence>
<evidence type="ECO:0000313" key="4">
    <source>
        <dbReference type="Proteomes" id="UP000494163"/>
    </source>
</evidence>
<dbReference type="PANTHER" id="PTHR21505">
    <property type="entry name" value="MADF DOMAIN-CONTAINING PROTEIN-RELATED"/>
    <property type="match status" value="1"/>
</dbReference>
<dbReference type="PANTHER" id="PTHR21505:SF8">
    <property type="entry name" value="DPT-YFP REPRESSOR BY OVEREXPRESSION, ISOFORM D-RELATED"/>
    <property type="match status" value="1"/>
</dbReference>
<reference evidence="3 4" key="1">
    <citation type="submission" date="2015-08" db="EMBL/GenBank/DDBJ databases">
        <title>Ancestral chromatin configuration constrains chromatin evolution on differentiating sex chromosomes in Drosophila.</title>
        <authorList>
            <person name="Zhou Q."/>
            <person name="Bachtrog D."/>
        </authorList>
    </citation>
    <scope>NUCLEOTIDE SEQUENCE [LARGE SCALE GENOMIC DNA]</scope>
    <source>
        <tissue evidence="3">Whole larvae</tissue>
    </source>
</reference>